<accession>N1QKJ7</accession>
<evidence type="ECO:0000256" key="3">
    <source>
        <dbReference type="ARBA" id="ARBA00022691"/>
    </source>
</evidence>
<dbReference type="OMA" id="MANCTHR"/>
<dbReference type="InterPro" id="IPR026489">
    <property type="entry name" value="CXC_dom"/>
</dbReference>
<keyword evidence="2" id="KW-0808">Transferase</keyword>
<sequence>CEKSCGCGPGCKRKWQGCLCHSGRRPKGKSVCWEDDRCACWQKSRECDPDLCGDCGVADVLDPVHRHDESILQNRCGMASLQRGVAKHTIVGDSGVHGLGLYACEDIRVDEFVGEYKGETITKEEADRRGAVYEHQKLCYLFTLNRQQEIDSTYFGNKTRFINHIDGFKSNLRPLISMVNTVFRIGMYAKKNIRAGEEFFFDY</sequence>
<dbReference type="RefSeq" id="XP_016765826.1">
    <property type="nucleotide sequence ID" value="XM_016908333.1"/>
</dbReference>
<proteinExistence type="predicted"/>
<gene>
    <name evidence="9" type="ORF">SEPMUDRAFT_20850</name>
</gene>
<keyword evidence="3" id="KW-0949">S-adenosyl-L-methionine</keyword>
<dbReference type="Gene3D" id="2.170.270.10">
    <property type="entry name" value="SET domain"/>
    <property type="match status" value="1"/>
</dbReference>
<feature type="domain" description="CXC" evidence="8">
    <location>
        <begin position="1"/>
        <end position="72"/>
    </location>
</feature>
<dbReference type="STRING" id="692275.N1QKJ7"/>
<dbReference type="SUPFAM" id="SSF82199">
    <property type="entry name" value="SET domain"/>
    <property type="match status" value="1"/>
</dbReference>
<dbReference type="GO" id="GO:0140951">
    <property type="term" value="F:histone H3K27 trimethyltransferase activity"/>
    <property type="evidence" value="ECO:0007669"/>
    <property type="project" value="UniProtKB-EC"/>
</dbReference>
<dbReference type="GeneID" id="27905470"/>
<evidence type="ECO:0000256" key="5">
    <source>
        <dbReference type="ARBA" id="ARBA00023163"/>
    </source>
</evidence>
<feature type="non-terminal residue" evidence="9">
    <location>
        <position position="1"/>
    </location>
</feature>
<dbReference type="HOGENOM" id="CLU_074460_1_0_1"/>
<dbReference type="SMART" id="SM00317">
    <property type="entry name" value="SET"/>
    <property type="match status" value="1"/>
</dbReference>
<dbReference type="GO" id="GO:0005634">
    <property type="term" value="C:nucleus"/>
    <property type="evidence" value="ECO:0007669"/>
    <property type="project" value="TreeGrafter"/>
</dbReference>
<evidence type="ECO:0000313" key="9">
    <source>
        <dbReference type="EMBL" id="EMF17705.1"/>
    </source>
</evidence>
<dbReference type="GO" id="GO:0032259">
    <property type="term" value="P:methylation"/>
    <property type="evidence" value="ECO:0007669"/>
    <property type="project" value="UniProtKB-KW"/>
</dbReference>
<feature type="non-terminal residue" evidence="9">
    <location>
        <position position="203"/>
    </location>
</feature>
<dbReference type="GO" id="GO:0003682">
    <property type="term" value="F:chromatin binding"/>
    <property type="evidence" value="ECO:0007669"/>
    <property type="project" value="TreeGrafter"/>
</dbReference>
<dbReference type="eggNOG" id="KOG1079">
    <property type="taxonomic scope" value="Eukaryota"/>
</dbReference>
<feature type="domain" description="SET" evidence="7">
    <location>
        <begin position="87"/>
        <end position="203"/>
    </location>
</feature>
<dbReference type="OrthoDB" id="6141102at2759"/>
<evidence type="ECO:0000256" key="6">
    <source>
        <dbReference type="ARBA" id="ARBA00048568"/>
    </source>
</evidence>
<keyword evidence="4" id="KW-0805">Transcription regulation</keyword>
<comment type="catalytic activity">
    <reaction evidence="6">
        <text>L-lysyl(27)-[histone H3] + 3 S-adenosyl-L-methionine = N(6),N(6),N(6)-trimethyl-L-lysyl(27)-[histone H3] + 3 S-adenosyl-L-homocysteine + 3 H(+)</text>
        <dbReference type="Rhea" id="RHEA:60292"/>
        <dbReference type="Rhea" id="RHEA-COMP:15535"/>
        <dbReference type="Rhea" id="RHEA-COMP:15548"/>
        <dbReference type="ChEBI" id="CHEBI:15378"/>
        <dbReference type="ChEBI" id="CHEBI:29969"/>
        <dbReference type="ChEBI" id="CHEBI:57856"/>
        <dbReference type="ChEBI" id="CHEBI:59789"/>
        <dbReference type="ChEBI" id="CHEBI:61961"/>
        <dbReference type="EC" id="2.1.1.356"/>
    </reaction>
</comment>
<dbReference type="InterPro" id="IPR045318">
    <property type="entry name" value="EZH1/2-like"/>
</dbReference>
<dbReference type="Pfam" id="PF00856">
    <property type="entry name" value="SET"/>
    <property type="match status" value="1"/>
</dbReference>
<evidence type="ECO:0000256" key="2">
    <source>
        <dbReference type="ARBA" id="ARBA00022679"/>
    </source>
</evidence>
<organism evidence="9 10">
    <name type="scientific">Sphaerulina musiva (strain SO2202)</name>
    <name type="common">Poplar stem canker fungus</name>
    <name type="synonym">Septoria musiva</name>
    <dbReference type="NCBI Taxonomy" id="692275"/>
    <lineage>
        <taxon>Eukaryota</taxon>
        <taxon>Fungi</taxon>
        <taxon>Dikarya</taxon>
        <taxon>Ascomycota</taxon>
        <taxon>Pezizomycotina</taxon>
        <taxon>Dothideomycetes</taxon>
        <taxon>Dothideomycetidae</taxon>
        <taxon>Mycosphaerellales</taxon>
        <taxon>Mycosphaerellaceae</taxon>
        <taxon>Sphaerulina</taxon>
    </lineage>
</organism>
<dbReference type="Proteomes" id="UP000016931">
    <property type="component" value="Unassembled WGS sequence"/>
</dbReference>
<keyword evidence="10" id="KW-1185">Reference proteome</keyword>
<dbReference type="InterPro" id="IPR001214">
    <property type="entry name" value="SET_dom"/>
</dbReference>
<evidence type="ECO:0000313" key="10">
    <source>
        <dbReference type="Proteomes" id="UP000016931"/>
    </source>
</evidence>
<dbReference type="PROSITE" id="PS51633">
    <property type="entry name" value="CXC"/>
    <property type="match status" value="1"/>
</dbReference>
<dbReference type="AlphaFoldDB" id="N1QKJ7"/>
<keyword evidence="1" id="KW-0489">Methyltransferase</keyword>
<protein>
    <submittedName>
        <fullName evidence="9">SET domain-containing protein</fullName>
    </submittedName>
</protein>
<dbReference type="InterPro" id="IPR046341">
    <property type="entry name" value="SET_dom_sf"/>
</dbReference>
<evidence type="ECO:0000256" key="1">
    <source>
        <dbReference type="ARBA" id="ARBA00022603"/>
    </source>
</evidence>
<evidence type="ECO:0000256" key="4">
    <source>
        <dbReference type="ARBA" id="ARBA00023015"/>
    </source>
</evidence>
<dbReference type="EMBL" id="KB456260">
    <property type="protein sequence ID" value="EMF17705.1"/>
    <property type="molecule type" value="Genomic_DNA"/>
</dbReference>
<reference evidence="9 10" key="1">
    <citation type="journal article" date="2012" name="PLoS Pathog.">
        <title>Diverse lifestyles and strategies of plant pathogenesis encoded in the genomes of eighteen Dothideomycetes fungi.</title>
        <authorList>
            <person name="Ohm R.A."/>
            <person name="Feau N."/>
            <person name="Henrissat B."/>
            <person name="Schoch C.L."/>
            <person name="Horwitz B.A."/>
            <person name="Barry K.W."/>
            <person name="Condon B.J."/>
            <person name="Copeland A.C."/>
            <person name="Dhillon B."/>
            <person name="Glaser F."/>
            <person name="Hesse C.N."/>
            <person name="Kosti I."/>
            <person name="LaButti K."/>
            <person name="Lindquist E.A."/>
            <person name="Lucas S."/>
            <person name="Salamov A.A."/>
            <person name="Bradshaw R.E."/>
            <person name="Ciuffetti L."/>
            <person name="Hamelin R.C."/>
            <person name="Kema G.H.J."/>
            <person name="Lawrence C."/>
            <person name="Scott J.A."/>
            <person name="Spatafora J.W."/>
            <person name="Turgeon B.G."/>
            <person name="de Wit P.J.G.M."/>
            <person name="Zhong S."/>
            <person name="Goodwin S.B."/>
            <person name="Grigoriev I.V."/>
        </authorList>
    </citation>
    <scope>NUCLEOTIDE SEQUENCE [LARGE SCALE GENOMIC DNA]</scope>
    <source>
        <strain evidence="9 10">SO2202</strain>
    </source>
</reference>
<evidence type="ECO:0000259" key="8">
    <source>
        <dbReference type="PROSITE" id="PS51633"/>
    </source>
</evidence>
<dbReference type="GO" id="GO:0031507">
    <property type="term" value="P:heterochromatin formation"/>
    <property type="evidence" value="ECO:0007669"/>
    <property type="project" value="TreeGrafter"/>
</dbReference>
<dbReference type="PROSITE" id="PS50280">
    <property type="entry name" value="SET"/>
    <property type="match status" value="1"/>
</dbReference>
<dbReference type="PANTHER" id="PTHR45747:SF4">
    <property type="entry name" value="HISTONE-LYSINE N-METHYLTRANSFERASE E(Z)"/>
    <property type="match status" value="1"/>
</dbReference>
<name>N1QKJ7_SPHMS</name>
<keyword evidence="5" id="KW-0804">Transcription</keyword>
<dbReference type="InterPro" id="IPR041355">
    <property type="entry name" value="Pre-SET_CXC"/>
</dbReference>
<evidence type="ECO:0000259" key="7">
    <source>
        <dbReference type="PROSITE" id="PS50280"/>
    </source>
</evidence>
<dbReference type="Pfam" id="PF18264">
    <property type="entry name" value="preSET_CXC"/>
    <property type="match status" value="1"/>
</dbReference>
<dbReference type="PANTHER" id="PTHR45747">
    <property type="entry name" value="HISTONE-LYSINE N-METHYLTRANSFERASE E(Z)"/>
    <property type="match status" value="1"/>
</dbReference>